<evidence type="ECO:0000313" key="1">
    <source>
        <dbReference type="EMBL" id="KAA0195187.1"/>
    </source>
</evidence>
<reference evidence="1" key="1">
    <citation type="submission" date="2019-05" db="EMBL/GenBank/DDBJ databases">
        <title>Annotation for the trematode Fasciolopsis buski.</title>
        <authorList>
            <person name="Choi Y.-J."/>
        </authorList>
    </citation>
    <scope>NUCLEOTIDE SEQUENCE</scope>
    <source>
        <strain evidence="1">HT</strain>
        <tissue evidence="1">Whole worm</tissue>
    </source>
</reference>
<dbReference type="OrthoDB" id="6267507at2759"/>
<accession>A0A8E0VI87</accession>
<proteinExistence type="predicted"/>
<organism evidence="1 2">
    <name type="scientific">Fasciolopsis buskii</name>
    <dbReference type="NCBI Taxonomy" id="27845"/>
    <lineage>
        <taxon>Eukaryota</taxon>
        <taxon>Metazoa</taxon>
        <taxon>Spiralia</taxon>
        <taxon>Lophotrochozoa</taxon>
        <taxon>Platyhelminthes</taxon>
        <taxon>Trematoda</taxon>
        <taxon>Digenea</taxon>
        <taxon>Plagiorchiida</taxon>
        <taxon>Echinostomata</taxon>
        <taxon>Echinostomatoidea</taxon>
        <taxon>Fasciolidae</taxon>
        <taxon>Fasciolopsis</taxon>
    </lineage>
</organism>
<name>A0A8E0VI87_9TREM</name>
<keyword evidence="2" id="KW-1185">Reference proteome</keyword>
<evidence type="ECO:0000313" key="2">
    <source>
        <dbReference type="Proteomes" id="UP000728185"/>
    </source>
</evidence>
<dbReference type="EMBL" id="LUCM01003878">
    <property type="protein sequence ID" value="KAA0195187.1"/>
    <property type="molecule type" value="Genomic_DNA"/>
</dbReference>
<dbReference type="AlphaFoldDB" id="A0A8E0VI87"/>
<sequence>LVPKYYECTKLNAAAERERTATVDQVNRLYQFSDEMTKSFERRIIINDQCDEFEQRRVNFKQFILDNMTKMRRQDYAFKESKRIQELGQIELSRIRQAIEKALKR</sequence>
<comment type="caution">
    <text evidence="1">The sequence shown here is derived from an EMBL/GenBank/DDBJ whole genome shotgun (WGS) entry which is preliminary data.</text>
</comment>
<dbReference type="Proteomes" id="UP000728185">
    <property type="component" value="Unassembled WGS sequence"/>
</dbReference>
<protein>
    <submittedName>
        <fullName evidence="1">Uncharacterized protein</fullName>
    </submittedName>
</protein>
<feature type="non-terminal residue" evidence="1">
    <location>
        <position position="1"/>
    </location>
</feature>
<gene>
    <name evidence="1" type="ORF">FBUS_05093</name>
</gene>